<sequence>MTGSARDVLALRRFRWFLLARLLSSLAQQMATVAVGWLVYDISNDPLQLGLVGLAQFVPALGLTLPGGHLADRVDRRLILLSATLLTMLAMGGLLALSLSGRPGLHAIFAVMALLGAVRAFWAPAGQSMTAMLVDRHLLSRAVALNSTVWQISVIVGPAIGGLLYALGPAAVFATATLLLAGASIAAFLLDPMPAQERGERSHIFDGIRFVKSRPEILGSISLDLFAVLLGGATALLPIYARDILMTGPLGLGLLRSAPAAGAALSALWLAHRPPERHAGHKLFIAVALFGLGTVVFGLSTSFPLSMAALAVLGAADMVSVVLRQTLVQINTPDDMRGRVSAVNLVFITASNELGEFESGVAAALLGTVPAVVLGGVGCLVVAGLWAWRFPALLKFELPRSGA</sequence>
<feature type="domain" description="Major facilitator superfamily (MFS) profile" evidence="8">
    <location>
        <begin position="1"/>
        <end position="194"/>
    </location>
</feature>
<reference evidence="9 10" key="1">
    <citation type="submission" date="2015-01" db="EMBL/GenBank/DDBJ databases">
        <title>Genome Sequence of Magnetospirillum magnetotacticum Strain MS-1.</title>
        <authorList>
            <person name="Marinov G.K."/>
            <person name="Smalley M.D."/>
            <person name="DeSalvo G."/>
        </authorList>
    </citation>
    <scope>NUCLEOTIDE SEQUENCE [LARGE SCALE GENOMIC DNA]</scope>
    <source>
        <strain evidence="9 10">MS-1</strain>
    </source>
</reference>
<dbReference type="PROSITE" id="PS50850">
    <property type="entry name" value="MFS"/>
    <property type="match status" value="1"/>
</dbReference>
<dbReference type="OrthoDB" id="7283966at2"/>
<feature type="transmembrane region" description="Helical" evidence="7">
    <location>
        <begin position="171"/>
        <end position="190"/>
    </location>
</feature>
<evidence type="ECO:0000256" key="1">
    <source>
        <dbReference type="ARBA" id="ARBA00004651"/>
    </source>
</evidence>
<accession>A0A0C2U963</accession>
<dbReference type="GO" id="GO:0005886">
    <property type="term" value="C:plasma membrane"/>
    <property type="evidence" value="ECO:0007669"/>
    <property type="project" value="UniProtKB-SubCell"/>
</dbReference>
<organism evidence="9 10">
    <name type="scientific">Paramagnetospirillum magnetotacticum MS-1</name>
    <dbReference type="NCBI Taxonomy" id="272627"/>
    <lineage>
        <taxon>Bacteria</taxon>
        <taxon>Pseudomonadati</taxon>
        <taxon>Pseudomonadota</taxon>
        <taxon>Alphaproteobacteria</taxon>
        <taxon>Rhodospirillales</taxon>
        <taxon>Magnetospirillaceae</taxon>
        <taxon>Paramagnetospirillum</taxon>
    </lineage>
</organism>
<proteinExistence type="predicted"/>
<evidence type="ECO:0000256" key="2">
    <source>
        <dbReference type="ARBA" id="ARBA00022448"/>
    </source>
</evidence>
<dbReference type="InterPro" id="IPR010290">
    <property type="entry name" value="TM_effector"/>
</dbReference>
<comment type="caution">
    <text evidence="9">The sequence shown here is derived from an EMBL/GenBank/DDBJ whole genome shotgun (WGS) entry which is preliminary data.</text>
</comment>
<feature type="transmembrane region" description="Helical" evidence="7">
    <location>
        <begin position="105"/>
        <end position="122"/>
    </location>
</feature>
<keyword evidence="2" id="KW-0813">Transport</keyword>
<dbReference type="PANTHER" id="PTHR23513:SF9">
    <property type="entry name" value="ENTEROBACTIN EXPORTER ENTS"/>
    <property type="match status" value="1"/>
</dbReference>
<feature type="transmembrane region" description="Helical" evidence="7">
    <location>
        <begin position="143"/>
        <end position="165"/>
    </location>
</feature>
<dbReference type="PANTHER" id="PTHR23513">
    <property type="entry name" value="INTEGRAL MEMBRANE EFFLUX PROTEIN-RELATED"/>
    <property type="match status" value="1"/>
</dbReference>
<feature type="transmembrane region" description="Helical" evidence="7">
    <location>
        <begin position="78"/>
        <end position="99"/>
    </location>
</feature>
<dbReference type="AlphaFoldDB" id="A0A0C2U963"/>
<dbReference type="Pfam" id="PF05977">
    <property type="entry name" value="MFS_3"/>
    <property type="match status" value="1"/>
</dbReference>
<keyword evidence="10" id="KW-1185">Reference proteome</keyword>
<dbReference type="SUPFAM" id="SSF103473">
    <property type="entry name" value="MFS general substrate transporter"/>
    <property type="match status" value="1"/>
</dbReference>
<dbReference type="Gene3D" id="1.20.1250.20">
    <property type="entry name" value="MFS general substrate transporter like domains"/>
    <property type="match status" value="1"/>
</dbReference>
<evidence type="ECO:0000256" key="7">
    <source>
        <dbReference type="SAM" id="Phobius"/>
    </source>
</evidence>
<dbReference type="InterPro" id="IPR020846">
    <property type="entry name" value="MFS_dom"/>
</dbReference>
<dbReference type="EMBL" id="JXSL01000030">
    <property type="protein sequence ID" value="KIL98032.1"/>
    <property type="molecule type" value="Genomic_DNA"/>
</dbReference>
<evidence type="ECO:0000256" key="6">
    <source>
        <dbReference type="ARBA" id="ARBA00023136"/>
    </source>
</evidence>
<dbReference type="Proteomes" id="UP000031971">
    <property type="component" value="Unassembled WGS sequence"/>
</dbReference>
<dbReference type="STRING" id="272627.CCC_01093"/>
<dbReference type="GO" id="GO:0022857">
    <property type="term" value="F:transmembrane transporter activity"/>
    <property type="evidence" value="ECO:0007669"/>
    <property type="project" value="InterPro"/>
</dbReference>
<evidence type="ECO:0000256" key="3">
    <source>
        <dbReference type="ARBA" id="ARBA00022475"/>
    </source>
</evidence>
<evidence type="ECO:0000313" key="10">
    <source>
        <dbReference type="Proteomes" id="UP000031971"/>
    </source>
</evidence>
<name>A0A0C2U963_PARME</name>
<feature type="transmembrane region" description="Helical" evidence="7">
    <location>
        <begin position="46"/>
        <end position="66"/>
    </location>
</feature>
<dbReference type="RefSeq" id="WP_009870389.1">
    <property type="nucleotide sequence ID" value="NZ_JXSL01000030.1"/>
</dbReference>
<comment type="subcellular location">
    <subcellularLocation>
        <location evidence="1">Cell membrane</location>
        <topology evidence="1">Multi-pass membrane protein</topology>
    </subcellularLocation>
</comment>
<feature type="transmembrane region" description="Helical" evidence="7">
    <location>
        <begin position="16"/>
        <end position="40"/>
    </location>
</feature>
<dbReference type="InterPro" id="IPR036259">
    <property type="entry name" value="MFS_trans_sf"/>
</dbReference>
<evidence type="ECO:0000256" key="5">
    <source>
        <dbReference type="ARBA" id="ARBA00022989"/>
    </source>
</evidence>
<feature type="transmembrane region" description="Helical" evidence="7">
    <location>
        <begin position="361"/>
        <end position="388"/>
    </location>
</feature>
<evidence type="ECO:0000259" key="8">
    <source>
        <dbReference type="PROSITE" id="PS50850"/>
    </source>
</evidence>
<feature type="transmembrane region" description="Helical" evidence="7">
    <location>
        <begin position="283"/>
        <end position="316"/>
    </location>
</feature>
<feature type="transmembrane region" description="Helical" evidence="7">
    <location>
        <begin position="253"/>
        <end position="271"/>
    </location>
</feature>
<gene>
    <name evidence="9" type="ORF">CCC_01093</name>
</gene>
<evidence type="ECO:0000313" key="9">
    <source>
        <dbReference type="EMBL" id="KIL98032.1"/>
    </source>
</evidence>
<feature type="transmembrane region" description="Helical" evidence="7">
    <location>
        <begin position="217"/>
        <end position="241"/>
    </location>
</feature>
<keyword evidence="5 7" id="KW-1133">Transmembrane helix</keyword>
<keyword evidence="3" id="KW-1003">Cell membrane</keyword>
<dbReference type="CDD" id="cd06173">
    <property type="entry name" value="MFS_MefA_like"/>
    <property type="match status" value="1"/>
</dbReference>
<protein>
    <submittedName>
        <fullName evidence="9">MFS general substrate transporter</fullName>
    </submittedName>
</protein>
<keyword evidence="6 7" id="KW-0472">Membrane</keyword>
<keyword evidence="4 7" id="KW-0812">Transmembrane</keyword>
<evidence type="ECO:0000256" key="4">
    <source>
        <dbReference type="ARBA" id="ARBA00022692"/>
    </source>
</evidence>